<organism evidence="7 8">
    <name type="scientific">Fistulifera solaris</name>
    <name type="common">Oleaginous diatom</name>
    <dbReference type="NCBI Taxonomy" id="1519565"/>
    <lineage>
        <taxon>Eukaryota</taxon>
        <taxon>Sar</taxon>
        <taxon>Stramenopiles</taxon>
        <taxon>Ochrophyta</taxon>
        <taxon>Bacillariophyta</taxon>
        <taxon>Bacillariophyceae</taxon>
        <taxon>Bacillariophycidae</taxon>
        <taxon>Naviculales</taxon>
        <taxon>Naviculaceae</taxon>
        <taxon>Fistulifera</taxon>
    </lineage>
</organism>
<evidence type="ECO:0000256" key="4">
    <source>
        <dbReference type="RuleBase" id="RU004020"/>
    </source>
</evidence>
<dbReference type="OrthoDB" id="47668at2759"/>
<name>A0A1Z5KBI2_FISSO</name>
<feature type="compositionally biased region" description="Basic and acidic residues" evidence="5">
    <location>
        <begin position="35"/>
        <end position="48"/>
    </location>
</feature>
<dbReference type="InParanoid" id="A0A1Z5KBI2"/>
<dbReference type="GO" id="GO:0043565">
    <property type="term" value="F:sequence-specific DNA binding"/>
    <property type="evidence" value="ECO:0007669"/>
    <property type="project" value="InterPro"/>
</dbReference>
<feature type="compositionally biased region" description="Acidic residues" evidence="5">
    <location>
        <begin position="18"/>
        <end position="34"/>
    </location>
</feature>
<proteinExistence type="inferred from homology"/>
<reference evidence="7 8" key="1">
    <citation type="journal article" date="2015" name="Plant Cell">
        <title>Oil accumulation by the oleaginous diatom Fistulifera solaris as revealed by the genome and transcriptome.</title>
        <authorList>
            <person name="Tanaka T."/>
            <person name="Maeda Y."/>
            <person name="Veluchamy A."/>
            <person name="Tanaka M."/>
            <person name="Abida H."/>
            <person name="Marechal E."/>
            <person name="Bowler C."/>
            <person name="Muto M."/>
            <person name="Sunaga Y."/>
            <person name="Tanaka M."/>
            <person name="Yoshino T."/>
            <person name="Taniguchi T."/>
            <person name="Fukuda Y."/>
            <person name="Nemoto M."/>
            <person name="Matsumoto M."/>
            <person name="Wong P.S."/>
            <person name="Aburatani S."/>
            <person name="Fujibuchi W."/>
        </authorList>
    </citation>
    <scope>NUCLEOTIDE SEQUENCE [LARGE SCALE GENOMIC DNA]</scope>
    <source>
        <strain evidence="7 8">JPCC DA0580</strain>
    </source>
</reference>
<evidence type="ECO:0000313" key="8">
    <source>
        <dbReference type="Proteomes" id="UP000198406"/>
    </source>
</evidence>
<keyword evidence="3" id="KW-0539">Nucleus</keyword>
<dbReference type="Gene3D" id="1.10.10.10">
    <property type="entry name" value="Winged helix-like DNA-binding domain superfamily/Winged helix DNA-binding domain"/>
    <property type="match status" value="1"/>
</dbReference>
<dbReference type="SUPFAM" id="SSF46785">
    <property type="entry name" value="Winged helix' DNA-binding domain"/>
    <property type="match status" value="1"/>
</dbReference>
<dbReference type="Pfam" id="PF00447">
    <property type="entry name" value="HSF_DNA-bind"/>
    <property type="match status" value="1"/>
</dbReference>
<comment type="caution">
    <text evidence="7">The sequence shown here is derived from an EMBL/GenBank/DDBJ whole genome shotgun (WGS) entry which is preliminary data.</text>
</comment>
<evidence type="ECO:0000259" key="6">
    <source>
        <dbReference type="SMART" id="SM00415"/>
    </source>
</evidence>
<feature type="region of interest" description="Disordered" evidence="5">
    <location>
        <begin position="1"/>
        <end position="51"/>
    </location>
</feature>
<keyword evidence="2" id="KW-0238">DNA-binding</keyword>
<gene>
    <name evidence="7" type="ORF">FisN_15Lh172</name>
</gene>
<evidence type="ECO:0000256" key="1">
    <source>
        <dbReference type="ARBA" id="ARBA00004123"/>
    </source>
</evidence>
<dbReference type="Proteomes" id="UP000198406">
    <property type="component" value="Unassembled WGS sequence"/>
</dbReference>
<dbReference type="AlphaFoldDB" id="A0A1Z5KBI2"/>
<accession>A0A1Z5KBI2</accession>
<evidence type="ECO:0000313" key="7">
    <source>
        <dbReference type="EMBL" id="GAX23441.1"/>
    </source>
</evidence>
<dbReference type="InterPro" id="IPR000232">
    <property type="entry name" value="HSF_DNA-bd"/>
</dbReference>
<comment type="subcellular location">
    <subcellularLocation>
        <location evidence="1">Nucleus</location>
    </subcellularLocation>
</comment>
<sequence>MTETQDKSDGVLSTKEAEEAEEEGTVEEKDDEPEESTKRYLPDHKKPDAAPTFPEKLMSLMRYVENLNAGDNFCVAWCEDGKSFVINHPDDFTRKIVPLFFKTSKPTKWSSFTRKLYRWGFRQINRGIGPDDPIIFGNEFFQRDKEELIAKMRSVTSAGKQEPDVAGVKRTLNDDVGAQKRMMLGHFLHQQKNMNMGMMPANLFGGMIPNGSMPLNTALRPGLAMNSQATAMGMMSGPPVMIMVPPVQSKKGQSQKKNPVMNPGMGPMAPSIGQMVPINPAMHLMPRFYQVPFVNSRPFSQAMQSGQTRQPPNTQSTADIVNAAIVALRHAK</sequence>
<dbReference type="PANTHER" id="PTHR10015">
    <property type="entry name" value="HEAT SHOCK TRANSCRIPTION FACTOR"/>
    <property type="match status" value="1"/>
</dbReference>
<evidence type="ECO:0000256" key="2">
    <source>
        <dbReference type="ARBA" id="ARBA00023125"/>
    </source>
</evidence>
<evidence type="ECO:0000256" key="3">
    <source>
        <dbReference type="ARBA" id="ARBA00023242"/>
    </source>
</evidence>
<evidence type="ECO:0000256" key="5">
    <source>
        <dbReference type="SAM" id="MobiDB-lite"/>
    </source>
</evidence>
<dbReference type="PANTHER" id="PTHR10015:SF206">
    <property type="entry name" value="HSF-TYPE DNA-BINDING DOMAIN-CONTAINING PROTEIN"/>
    <property type="match status" value="1"/>
</dbReference>
<protein>
    <recommendedName>
        <fullName evidence="6">HSF-type DNA-binding domain-containing protein</fullName>
    </recommendedName>
</protein>
<keyword evidence="8" id="KW-1185">Reference proteome</keyword>
<dbReference type="InterPro" id="IPR036388">
    <property type="entry name" value="WH-like_DNA-bd_sf"/>
</dbReference>
<dbReference type="EMBL" id="BDSP01000201">
    <property type="protein sequence ID" value="GAX23441.1"/>
    <property type="molecule type" value="Genomic_DNA"/>
</dbReference>
<feature type="domain" description="HSF-type DNA-binding" evidence="6">
    <location>
        <begin position="49"/>
        <end position="155"/>
    </location>
</feature>
<dbReference type="GO" id="GO:0003700">
    <property type="term" value="F:DNA-binding transcription factor activity"/>
    <property type="evidence" value="ECO:0007669"/>
    <property type="project" value="InterPro"/>
</dbReference>
<dbReference type="InterPro" id="IPR036390">
    <property type="entry name" value="WH_DNA-bd_sf"/>
</dbReference>
<comment type="similarity">
    <text evidence="4">Belongs to the HSF family.</text>
</comment>
<dbReference type="SMART" id="SM00415">
    <property type="entry name" value="HSF"/>
    <property type="match status" value="1"/>
</dbReference>
<dbReference type="GO" id="GO:0005634">
    <property type="term" value="C:nucleus"/>
    <property type="evidence" value="ECO:0007669"/>
    <property type="project" value="UniProtKB-SubCell"/>
</dbReference>